<dbReference type="NCBIfam" id="TIGR03167">
    <property type="entry name" value="tRNA_sel_U_synt"/>
    <property type="match status" value="1"/>
</dbReference>
<name>A0A1J5PXY4_9ZZZZ</name>
<dbReference type="SMART" id="SM00450">
    <property type="entry name" value="RHOD"/>
    <property type="match status" value="1"/>
</dbReference>
<dbReference type="InterPro" id="IPR058840">
    <property type="entry name" value="AAA_SelU"/>
</dbReference>
<reference evidence="3" key="1">
    <citation type="submission" date="2016-10" db="EMBL/GenBank/DDBJ databases">
        <title>Sequence of Gallionella enrichment culture.</title>
        <authorList>
            <person name="Poehlein A."/>
            <person name="Muehling M."/>
            <person name="Daniel R."/>
        </authorList>
    </citation>
    <scope>NUCLEOTIDE SEQUENCE</scope>
</reference>
<keyword evidence="1" id="KW-0711">Selenium</keyword>
<dbReference type="NCBIfam" id="NF008752">
    <property type="entry name" value="PRK11784.1-4"/>
    <property type="match status" value="1"/>
</dbReference>
<evidence type="ECO:0000259" key="2">
    <source>
        <dbReference type="PROSITE" id="PS50206"/>
    </source>
</evidence>
<dbReference type="AlphaFoldDB" id="A0A1J5PXY4"/>
<dbReference type="EMBL" id="MLJW01002015">
    <property type="protein sequence ID" value="OIQ75922.1"/>
    <property type="molecule type" value="Genomic_DNA"/>
</dbReference>
<dbReference type="Pfam" id="PF26341">
    <property type="entry name" value="AAA_SelU"/>
    <property type="match status" value="1"/>
</dbReference>
<keyword evidence="3" id="KW-0808">Transferase</keyword>
<sequence>MNPRPIEADDALARLHAFGAVLDARSPGEYALDHLPGARNWAVLDDAERARVGLLYVQTGPFEARRVGAALVARNIAAHLERDAGDWPRELEPLVYCWRGGQRSGALAHVLAQVGWRVHLVRGGYKALRAALVRQLAALAAQQRFVVLCGPTGSGKSRLLQALARAGAQVLDLEQLAAHRGSVLGALPGVEQPTQKAFETAIWNALRGFDTRRVVWVESESRKIGRLQVPDALLEGMRAARCLRLDTAAAARVRILREDYAELAADVPALQQRLRALRELRGHAVVERWCAMVERGALDELVVELLELHYDPGYRGSIERNYSGFAAAPTLTVVDAGGFDALAAKLSGETA</sequence>
<evidence type="ECO:0000256" key="1">
    <source>
        <dbReference type="ARBA" id="ARBA00023266"/>
    </source>
</evidence>
<evidence type="ECO:0000313" key="3">
    <source>
        <dbReference type="EMBL" id="OIQ75922.1"/>
    </source>
</evidence>
<dbReference type="Pfam" id="PF00581">
    <property type="entry name" value="Rhodanese"/>
    <property type="match status" value="1"/>
</dbReference>
<dbReference type="GO" id="GO:0043828">
    <property type="term" value="F:tRNA 2-selenouridine synthase activity"/>
    <property type="evidence" value="ECO:0007669"/>
    <property type="project" value="InterPro"/>
</dbReference>
<dbReference type="PANTHER" id="PTHR30401">
    <property type="entry name" value="TRNA 2-SELENOURIDINE SYNTHASE"/>
    <property type="match status" value="1"/>
</dbReference>
<dbReference type="SUPFAM" id="SSF52540">
    <property type="entry name" value="P-loop containing nucleoside triphosphate hydrolases"/>
    <property type="match status" value="1"/>
</dbReference>
<dbReference type="GO" id="GO:0002098">
    <property type="term" value="P:tRNA wobble uridine modification"/>
    <property type="evidence" value="ECO:0007669"/>
    <property type="project" value="InterPro"/>
</dbReference>
<dbReference type="PANTHER" id="PTHR30401:SF0">
    <property type="entry name" value="TRNA 2-SELENOURIDINE SYNTHASE"/>
    <property type="match status" value="1"/>
</dbReference>
<dbReference type="InterPro" id="IPR017582">
    <property type="entry name" value="SelU"/>
</dbReference>
<dbReference type="Gene3D" id="3.40.50.300">
    <property type="entry name" value="P-loop containing nucleotide triphosphate hydrolases"/>
    <property type="match status" value="1"/>
</dbReference>
<dbReference type="PROSITE" id="PS50206">
    <property type="entry name" value="RHODANESE_3"/>
    <property type="match status" value="1"/>
</dbReference>
<gene>
    <name evidence="3" type="primary">selU_7</name>
    <name evidence="3" type="ORF">GALL_424010</name>
</gene>
<accession>A0A1J5PXY4</accession>
<proteinExistence type="predicted"/>
<organism evidence="3">
    <name type="scientific">mine drainage metagenome</name>
    <dbReference type="NCBI Taxonomy" id="410659"/>
    <lineage>
        <taxon>unclassified sequences</taxon>
        <taxon>metagenomes</taxon>
        <taxon>ecological metagenomes</taxon>
    </lineage>
</organism>
<comment type="caution">
    <text evidence="3">The sequence shown here is derived from an EMBL/GenBank/DDBJ whole genome shotgun (WGS) entry which is preliminary data.</text>
</comment>
<dbReference type="InterPro" id="IPR027417">
    <property type="entry name" value="P-loop_NTPase"/>
</dbReference>
<dbReference type="EC" id="2.9.1.-" evidence="3"/>
<dbReference type="InterPro" id="IPR036873">
    <property type="entry name" value="Rhodanese-like_dom_sf"/>
</dbReference>
<protein>
    <submittedName>
        <fullName evidence="3">tRNA 2-selenouridine synthase</fullName>
        <ecNumber evidence="3">2.9.1.-</ecNumber>
    </submittedName>
</protein>
<dbReference type="SUPFAM" id="SSF52821">
    <property type="entry name" value="Rhodanese/Cell cycle control phosphatase"/>
    <property type="match status" value="1"/>
</dbReference>
<dbReference type="NCBIfam" id="NF008750">
    <property type="entry name" value="PRK11784.1-2"/>
    <property type="match status" value="1"/>
</dbReference>
<dbReference type="Gene3D" id="3.40.250.10">
    <property type="entry name" value="Rhodanese-like domain"/>
    <property type="match status" value="1"/>
</dbReference>
<dbReference type="InterPro" id="IPR001763">
    <property type="entry name" value="Rhodanese-like_dom"/>
</dbReference>
<feature type="domain" description="Rhodanese" evidence="2">
    <location>
        <begin position="21"/>
        <end position="134"/>
    </location>
</feature>